<dbReference type="GO" id="GO:0004315">
    <property type="term" value="F:3-oxoacyl-[acyl-carrier-protein] synthase activity"/>
    <property type="evidence" value="ECO:0007669"/>
    <property type="project" value="InterPro"/>
</dbReference>
<evidence type="ECO:0000256" key="10">
    <source>
        <dbReference type="SAM" id="MobiDB-lite"/>
    </source>
</evidence>
<evidence type="ECO:0000256" key="6">
    <source>
        <dbReference type="ARBA" id="ARBA00023002"/>
    </source>
</evidence>
<feature type="domain" description="PKS/mFAS DH" evidence="13">
    <location>
        <begin position="972"/>
        <end position="1283"/>
    </location>
</feature>
<dbReference type="InterPro" id="IPR049900">
    <property type="entry name" value="PKS_mFAS_DH"/>
</dbReference>
<evidence type="ECO:0000259" key="11">
    <source>
        <dbReference type="PROSITE" id="PS50075"/>
    </source>
</evidence>
<dbReference type="InterPro" id="IPR036736">
    <property type="entry name" value="ACP-like_sf"/>
</dbReference>
<evidence type="ECO:0000256" key="4">
    <source>
        <dbReference type="ARBA" id="ARBA00022679"/>
    </source>
</evidence>
<dbReference type="InterPro" id="IPR016039">
    <property type="entry name" value="Thiolase-like"/>
</dbReference>
<keyword evidence="4" id="KW-0808">Transferase</keyword>
<feature type="region of interest" description="Disordered" evidence="10">
    <location>
        <begin position="1"/>
        <end position="25"/>
    </location>
</feature>
<dbReference type="SUPFAM" id="SSF53901">
    <property type="entry name" value="Thiolase-like"/>
    <property type="match status" value="1"/>
</dbReference>
<keyword evidence="5" id="KW-0521">NADP</keyword>
<dbReference type="OrthoDB" id="329835at2759"/>
<dbReference type="SUPFAM" id="SSF55048">
    <property type="entry name" value="Probable ACP-binding domain of malonyl-CoA ACP transacylase"/>
    <property type="match status" value="1"/>
</dbReference>
<dbReference type="InterPro" id="IPR050091">
    <property type="entry name" value="PKS_NRPS_Biosynth_Enz"/>
</dbReference>
<keyword evidence="7" id="KW-0511">Multifunctional enzyme</keyword>
<dbReference type="Pfam" id="PF02801">
    <property type="entry name" value="Ketoacyl-synt_C"/>
    <property type="match status" value="1"/>
</dbReference>
<dbReference type="SUPFAM" id="SSF51735">
    <property type="entry name" value="NAD(P)-binding Rossmann-fold domains"/>
    <property type="match status" value="2"/>
</dbReference>
<feature type="domain" description="Ketosynthase family 3 (KS3)" evidence="12">
    <location>
        <begin position="30"/>
        <end position="450"/>
    </location>
</feature>
<dbReference type="Pfam" id="PF21089">
    <property type="entry name" value="PKS_DH_N"/>
    <property type="match status" value="1"/>
</dbReference>
<dbReference type="PROSITE" id="PS50075">
    <property type="entry name" value="CARRIER"/>
    <property type="match status" value="1"/>
</dbReference>
<dbReference type="SUPFAM" id="SSF53335">
    <property type="entry name" value="S-adenosyl-L-methionine-dependent methyltransferases"/>
    <property type="match status" value="1"/>
</dbReference>
<name>A0A9N9VP23_9HYPO</name>
<dbReference type="SMART" id="SM00829">
    <property type="entry name" value="PKS_ER"/>
    <property type="match status" value="1"/>
</dbReference>
<dbReference type="Pfam" id="PF16197">
    <property type="entry name" value="KAsynt_C_assoc"/>
    <property type="match status" value="1"/>
</dbReference>
<evidence type="ECO:0000256" key="9">
    <source>
        <dbReference type="PROSITE-ProRule" id="PRU01363"/>
    </source>
</evidence>
<evidence type="ECO:0000256" key="2">
    <source>
        <dbReference type="ARBA" id="ARBA00022450"/>
    </source>
</evidence>
<dbReference type="SUPFAM" id="SSF47336">
    <property type="entry name" value="ACP-like"/>
    <property type="match status" value="1"/>
</dbReference>
<dbReference type="PANTHER" id="PTHR43775:SF29">
    <property type="entry name" value="ASPERFURANONE POLYKETIDE SYNTHASE AFOG-RELATED"/>
    <property type="match status" value="1"/>
</dbReference>
<proteinExistence type="predicted"/>
<dbReference type="PROSITE" id="PS00012">
    <property type="entry name" value="PHOSPHOPANTETHEINE"/>
    <property type="match status" value="1"/>
</dbReference>
<dbReference type="InterPro" id="IPR032821">
    <property type="entry name" value="PKS_assoc"/>
</dbReference>
<dbReference type="InterPro" id="IPR001227">
    <property type="entry name" value="Ac_transferase_dom_sf"/>
</dbReference>
<dbReference type="InterPro" id="IPR049551">
    <property type="entry name" value="PKS_DH_C"/>
</dbReference>
<evidence type="ECO:0000256" key="1">
    <source>
        <dbReference type="ARBA" id="ARBA00005179"/>
    </source>
</evidence>
<dbReference type="InterPro" id="IPR057326">
    <property type="entry name" value="KR_dom"/>
</dbReference>
<feature type="region of interest" description="C-terminal hotdog fold" evidence="9">
    <location>
        <begin position="1131"/>
        <end position="1283"/>
    </location>
</feature>
<keyword evidence="3" id="KW-0597">Phosphoprotein</keyword>
<keyword evidence="2" id="KW-0596">Phosphopantetheine</keyword>
<dbReference type="GO" id="GO:0044550">
    <property type="term" value="P:secondary metabolite biosynthetic process"/>
    <property type="evidence" value="ECO:0007669"/>
    <property type="project" value="TreeGrafter"/>
</dbReference>
<dbReference type="GO" id="GO:0031177">
    <property type="term" value="F:phosphopantetheine binding"/>
    <property type="evidence" value="ECO:0007669"/>
    <property type="project" value="InterPro"/>
</dbReference>
<dbReference type="SUPFAM" id="SSF50129">
    <property type="entry name" value="GroES-like"/>
    <property type="match status" value="1"/>
</dbReference>
<dbReference type="PROSITE" id="PS52004">
    <property type="entry name" value="KS3_2"/>
    <property type="match status" value="1"/>
</dbReference>
<dbReference type="GO" id="GO:0006633">
    <property type="term" value="P:fatty acid biosynthetic process"/>
    <property type="evidence" value="ECO:0007669"/>
    <property type="project" value="InterPro"/>
</dbReference>
<protein>
    <submittedName>
        <fullName evidence="14">Uncharacterized protein</fullName>
    </submittedName>
</protein>
<dbReference type="GO" id="GO:0004312">
    <property type="term" value="F:fatty acid synthase activity"/>
    <property type="evidence" value="ECO:0007669"/>
    <property type="project" value="TreeGrafter"/>
</dbReference>
<dbReference type="InterPro" id="IPR014030">
    <property type="entry name" value="Ketoacyl_synth_N"/>
</dbReference>
<dbReference type="InterPro" id="IPR020841">
    <property type="entry name" value="PKS_Beta-ketoAc_synthase_dom"/>
</dbReference>
<dbReference type="InterPro" id="IPR020807">
    <property type="entry name" value="PKS_DH"/>
</dbReference>
<dbReference type="Gene3D" id="3.40.366.10">
    <property type="entry name" value="Malonyl-Coenzyme A Acyl Carrier Protein, domain 2"/>
    <property type="match status" value="1"/>
</dbReference>
<evidence type="ECO:0000259" key="12">
    <source>
        <dbReference type="PROSITE" id="PS52004"/>
    </source>
</evidence>
<dbReference type="GO" id="GO:0016491">
    <property type="term" value="F:oxidoreductase activity"/>
    <property type="evidence" value="ECO:0007669"/>
    <property type="project" value="UniProtKB-KW"/>
</dbReference>
<dbReference type="Gene3D" id="3.40.47.10">
    <property type="match status" value="1"/>
</dbReference>
<dbReference type="Gene3D" id="3.10.129.110">
    <property type="entry name" value="Polyketide synthase dehydratase"/>
    <property type="match status" value="1"/>
</dbReference>
<dbReference type="InterPro" id="IPR009081">
    <property type="entry name" value="PP-bd_ACP"/>
</dbReference>
<dbReference type="Pfam" id="PF08659">
    <property type="entry name" value="KR"/>
    <property type="match status" value="1"/>
</dbReference>
<evidence type="ECO:0000256" key="8">
    <source>
        <dbReference type="ARBA" id="ARBA00023315"/>
    </source>
</evidence>
<dbReference type="InterPro" id="IPR042104">
    <property type="entry name" value="PKS_dehydratase_sf"/>
</dbReference>
<dbReference type="CDD" id="cd02440">
    <property type="entry name" value="AdoMet_MTases"/>
    <property type="match status" value="1"/>
</dbReference>
<dbReference type="InterPro" id="IPR018201">
    <property type="entry name" value="Ketoacyl_synth_AS"/>
</dbReference>
<dbReference type="GO" id="GO:1901336">
    <property type="term" value="P:lactone biosynthetic process"/>
    <property type="evidence" value="ECO:0007669"/>
    <property type="project" value="UniProtKB-ARBA"/>
</dbReference>
<dbReference type="Gene3D" id="3.40.50.720">
    <property type="entry name" value="NAD(P)-binding Rossmann-like Domain"/>
    <property type="match status" value="1"/>
</dbReference>
<feature type="region of interest" description="N-terminal hotdog fold" evidence="9">
    <location>
        <begin position="972"/>
        <end position="1106"/>
    </location>
</feature>
<dbReference type="InterPro" id="IPR049552">
    <property type="entry name" value="PKS_DH_N"/>
</dbReference>
<dbReference type="Gene3D" id="3.90.180.10">
    <property type="entry name" value="Medium-chain alcohol dehydrogenases, catalytic domain"/>
    <property type="match status" value="1"/>
</dbReference>
<dbReference type="SMART" id="SM00825">
    <property type="entry name" value="PKS_KS"/>
    <property type="match status" value="1"/>
</dbReference>
<keyword evidence="8" id="KW-0012">Acyltransferase</keyword>
<dbReference type="Gene3D" id="3.30.70.3290">
    <property type="match status" value="1"/>
</dbReference>
<dbReference type="SMART" id="SM00826">
    <property type="entry name" value="PKS_DH"/>
    <property type="match status" value="1"/>
</dbReference>
<dbReference type="PANTHER" id="PTHR43775">
    <property type="entry name" value="FATTY ACID SYNTHASE"/>
    <property type="match status" value="1"/>
</dbReference>
<dbReference type="InterPro" id="IPR014031">
    <property type="entry name" value="Ketoacyl_synth_C"/>
</dbReference>
<dbReference type="InterPro" id="IPR036291">
    <property type="entry name" value="NAD(P)-bd_dom_sf"/>
</dbReference>
<dbReference type="Gene3D" id="1.10.1200.10">
    <property type="entry name" value="ACP-like"/>
    <property type="match status" value="1"/>
</dbReference>
<dbReference type="InterPro" id="IPR016035">
    <property type="entry name" value="Acyl_Trfase/lysoPLipase"/>
</dbReference>
<evidence type="ECO:0000313" key="14">
    <source>
        <dbReference type="EMBL" id="CAH0025258.1"/>
    </source>
</evidence>
<dbReference type="EMBL" id="CABFNQ020000709">
    <property type="protein sequence ID" value="CAH0025258.1"/>
    <property type="molecule type" value="Genomic_DNA"/>
</dbReference>
<dbReference type="InterPro" id="IPR013968">
    <property type="entry name" value="PKS_KR"/>
</dbReference>
<keyword evidence="6" id="KW-0560">Oxidoreductase</keyword>
<dbReference type="Pfam" id="PF08242">
    <property type="entry name" value="Methyltransf_12"/>
    <property type="match status" value="1"/>
</dbReference>
<dbReference type="Pfam" id="PF14765">
    <property type="entry name" value="PS-DH"/>
    <property type="match status" value="1"/>
</dbReference>
<dbReference type="InterPro" id="IPR006162">
    <property type="entry name" value="Ppantetheine_attach_site"/>
</dbReference>
<dbReference type="SUPFAM" id="SSF52151">
    <property type="entry name" value="FabD/lysophospholipase-like"/>
    <property type="match status" value="1"/>
</dbReference>
<comment type="caution">
    <text evidence="14">The sequence shown here is derived from an EMBL/GenBank/DDBJ whole genome shotgun (WGS) entry which is preliminary data.</text>
</comment>
<evidence type="ECO:0000256" key="5">
    <source>
        <dbReference type="ARBA" id="ARBA00022857"/>
    </source>
</evidence>
<dbReference type="InterPro" id="IPR013217">
    <property type="entry name" value="Methyltransf_12"/>
</dbReference>
<feature type="active site" description="Proton acceptor; for dehydratase activity" evidence="9">
    <location>
        <position position="1004"/>
    </location>
</feature>
<dbReference type="CDD" id="cd05195">
    <property type="entry name" value="enoyl_red"/>
    <property type="match status" value="1"/>
</dbReference>
<dbReference type="InterPro" id="IPR020806">
    <property type="entry name" value="PKS_PP-bd"/>
</dbReference>
<dbReference type="Gene3D" id="3.40.50.150">
    <property type="entry name" value="Vaccinia Virus protein VP39"/>
    <property type="match status" value="1"/>
</dbReference>
<organism evidence="14 15">
    <name type="scientific">Clonostachys rhizophaga</name>
    <dbReference type="NCBI Taxonomy" id="160324"/>
    <lineage>
        <taxon>Eukaryota</taxon>
        <taxon>Fungi</taxon>
        <taxon>Dikarya</taxon>
        <taxon>Ascomycota</taxon>
        <taxon>Pezizomycotina</taxon>
        <taxon>Sordariomycetes</taxon>
        <taxon>Hypocreomycetidae</taxon>
        <taxon>Hypocreales</taxon>
        <taxon>Bionectriaceae</taxon>
        <taxon>Clonostachys</taxon>
    </lineage>
</organism>
<evidence type="ECO:0000256" key="7">
    <source>
        <dbReference type="ARBA" id="ARBA00023268"/>
    </source>
</evidence>
<dbReference type="InterPro" id="IPR011032">
    <property type="entry name" value="GroES-like_sf"/>
</dbReference>
<dbReference type="FunFam" id="3.40.50.720:FF:000209">
    <property type="entry name" value="Polyketide synthase Pks12"/>
    <property type="match status" value="1"/>
</dbReference>
<dbReference type="Pfam" id="PF00698">
    <property type="entry name" value="Acyl_transf_1"/>
    <property type="match status" value="1"/>
</dbReference>
<feature type="active site" description="Proton donor; for dehydratase activity" evidence="9">
    <location>
        <position position="1191"/>
    </location>
</feature>
<dbReference type="SMART" id="SM00822">
    <property type="entry name" value="PKS_KR"/>
    <property type="match status" value="1"/>
</dbReference>
<comment type="pathway">
    <text evidence="1">Secondary metabolite biosynthesis.</text>
</comment>
<evidence type="ECO:0000259" key="13">
    <source>
        <dbReference type="PROSITE" id="PS52019"/>
    </source>
</evidence>
<feature type="domain" description="Carrier" evidence="11">
    <location>
        <begin position="2509"/>
        <end position="2586"/>
    </location>
</feature>
<sequence>MINSGPSPRAQDGYGPNSSNADSAGRGRAEFPIAIVGMSCRFAGGATSPAKLWDLCRDGKDGWSPIPEDRFQVEAWYNPDPQVVGRTHVRSGYFLKEDITLFDSAFFKLTGDVASSLDPQVRLLLEGVYEATEDAGIPIENLVGSNTSVFTGTFSKDYYENQSRDPDLLKDSISGNGTAMLSNRISFFYDLRGPSMTIDTGCSASMVALSQACQTIWAGESDLSIVTGANAMLNEDMFIAMSCLGALSKDGRCFAWDSRANGYGRGEGSGVLILKPLHAALASGDRVHGVVRASGTNHDGKTTTFSSPSMEAQIRLIEATYKRANLDITETGYMTGTPVGDPIEAEALARTFGLSRPVDDPILVGSVKTVIGHTEPVSGIAAIIKTCYALRDRVIPANLNYDVPNKNIPLVDWHLKVPTASTPWPKDKMLRASINNFGYGGANAHVILEAAPTTEPLVETNGTTNGQLNGYSNGHHGEESLENGYTNGNTNGHSHPERSFVYILSAKDSSVAKTMAKTFATHIRQGTESGQLIKASNLAYTLHTRRSKLPWIVAVPARNLTELSNLWESPAIKATNSSLKPAKRIGFVFNGQGAQWHAMGRELVYAYPSFGEQVREASEILRNYGAKWSLYDELLRDEDSTRINEPEISQPSSVALQMCLVNLLKSWGVTPAATTSHSSGEIAAAYTVGALSFKEALGVIYLRGLLATELQKVDSVRGSMAAVGLGPEAAGKYLDNLPLGQHVLVACVNSPQSVTLSGDSDALDEVLSRLDKDGIFNRKLKVQLAYHSRHMSLIADKYVAALEAILPGTAKSWDDGVLFSSPVTGKIITSPEVLSPSHWARNLTSPVLFSQAFENMCFSPNGSSVDLIVEIGAHSTLAGPIRQILKSKGHDIPYASCLKRPIDAVQTMQELACELLGRGYPISLESVNFPVGTEKSSTFVPDLPTYPWIHTTKHWDESRPSRQFRNRKTPPHELLGSRVTETGDSTHTWRNVFRLSELEWLRDHQVESQVVVPGAAYISMAIEAARALTDQSEQTIHGYRLRDIEIKKALVLPESSPVEVQISLRACNNKELENVGWFEFELCSRHTDSSWTENCTGYVSCEMQNSPKAATTREATPPTTSEFLSQASGDVTDIDVASMFKKLHKMGIQHGTLFQNLTHGRSADGNGVTGFAVAALASAARDYVIHPTTLDSVFQATLCCTSAFEKSTDMMLPRSIRTMFVPKSLKRTAGDSLQAFTKLVSLNKRGQTSNIYVTNTEDEDVPNSPFFQMHGFFCQTVPRDQDNETLEQGTLCSKSSWELDITYSVPAYVKEAMKVPTPESEIEAEKKLTRASVYFIHDTIRELESQPVDTSSWAWHYVLFYEWMKATLALANSGQLRPGSQTWTKATKGIRQRLYDELDFGNSTSRLLSRVGKNMARFIRGESTPLELMMEGNLLNQYYSENAGSVRLCHHAGVLAELCASKSPGASILEIGGGTGAWSKTVLEAFDARGQREGLGGSLLGRYTFTDISQGFFAAAREKLAPWQDMMEFKPLDISEDPALQGFEAGTYDLIVAAQVLHATKNLATTLSHVRKLLKPGGRLLLFESTKGCLDEQVVFGVLPGWWLSEEDERKMSPHVSTRRWDELLREAGFSGIDFEMDDYEEPDMQSANTILSTAVSTEAIQVPIAIVHGPSQAPPQAWLSELSDRIHKETGTVPSIESLDQLQPHGKICVFTAELEHPFLDGISETSFELLRNLVTNSHGVVWLTSGGLATSEKPSFAAAQGFLRTLRLEDTGRRYILLDFEPTGSSADHPWTSDKIGYITHILQRSFNDDLIRDSSIDNEYSVKEGTLQVLRLIPDKLRSQLCSEGEVDVTAELQPFFQPNRPLRWEPASSGVLSDMHFTDKLDIDGPMPSGYVEVAAKAFGLNFRDVLVALGQLEEDFISHEVTGVITRLGPDTEDSGYQVGDRVCCMSGGRYASVSQTHWMTTAKIPDNMSFEWAASIPVAYATAYHSLVHLARVQKNEFVLIHAAAGGLGQAAVVLAQHAGAKVLATCSSEAKRDLLASQYGIPLDHIFSSRDPSFAPAIMELTNGKGVDVVLNSLSGALLKATWDCISRFGRFIEVGKIDIEASRRLDMSPFRKCTTFASVDLLQLREYRPALLREALSEGLRICHERAQIPILPISSFPVTQIEDALRLMQAGKHIGKLVLVPGDTDKVKVVSNLRPVSLADEDATYLIVGGVTGIGSAIAEWMISRGAKTLLLVSRHATTHPNAHLLRKRGEAAGCNVQLRDCDLSYEDQLQELLIECSRTLPPIRGVVNGAMVLDDTIFERMTYEQWNHAVRPKINSTKNLDKHLPQDLSFFVLLSSVVGVAGGTSQANYAAGNTYQDAVSRNRSARGLPGVTIDLCAIRKVGYIENRVDEGDKSALNRANKLGVGEVDVSVVLQLLEDAIRHPISSSQENSQVVMGLTENTMDAMVENLNLIRERRFGTLRLANRRRGLQSTDTGSQGSKSSTAVLASALSSSSITAQEASALLVNAVSAKLSELFSIPLDEIDVSLPLSRYGVDSLVAVELRNWLGSAAKAKVSVFEIVQGASLGEFCTLVAARSEYLSSS</sequence>
<dbReference type="Proteomes" id="UP000696573">
    <property type="component" value="Unassembled WGS sequence"/>
</dbReference>
<evidence type="ECO:0000256" key="3">
    <source>
        <dbReference type="ARBA" id="ARBA00022553"/>
    </source>
</evidence>
<evidence type="ECO:0000313" key="15">
    <source>
        <dbReference type="Proteomes" id="UP000696573"/>
    </source>
</evidence>
<keyword evidence="15" id="KW-1185">Reference proteome</keyword>
<dbReference type="SMART" id="SM00823">
    <property type="entry name" value="PKS_PP"/>
    <property type="match status" value="1"/>
</dbReference>
<dbReference type="InterPro" id="IPR014043">
    <property type="entry name" value="Acyl_transferase_dom"/>
</dbReference>
<gene>
    <name evidence="14" type="ORF">CRHIZ90672A_00015792</name>
</gene>
<feature type="region of interest" description="Disordered" evidence="10">
    <location>
        <begin position="959"/>
        <end position="979"/>
    </location>
</feature>
<dbReference type="CDD" id="cd00833">
    <property type="entry name" value="PKS"/>
    <property type="match status" value="1"/>
</dbReference>
<dbReference type="Pfam" id="PF13602">
    <property type="entry name" value="ADH_zinc_N_2"/>
    <property type="match status" value="1"/>
</dbReference>
<dbReference type="Pfam" id="PF00109">
    <property type="entry name" value="ketoacyl-synt"/>
    <property type="match status" value="1"/>
</dbReference>
<dbReference type="PROSITE" id="PS52019">
    <property type="entry name" value="PKS_MFAS_DH"/>
    <property type="match status" value="1"/>
</dbReference>
<dbReference type="InterPro" id="IPR016036">
    <property type="entry name" value="Malonyl_transacylase_ACP-bd"/>
</dbReference>
<dbReference type="InterPro" id="IPR029063">
    <property type="entry name" value="SAM-dependent_MTases_sf"/>
</dbReference>
<dbReference type="Pfam" id="PF23297">
    <property type="entry name" value="ACP_SdgA_C"/>
    <property type="match status" value="1"/>
</dbReference>
<accession>A0A9N9VP23</accession>
<dbReference type="PROSITE" id="PS00606">
    <property type="entry name" value="KS3_1"/>
    <property type="match status" value="1"/>
</dbReference>
<dbReference type="InterPro" id="IPR020843">
    <property type="entry name" value="ER"/>
</dbReference>
<reference evidence="14" key="1">
    <citation type="submission" date="2021-10" db="EMBL/GenBank/DDBJ databases">
        <authorList>
            <person name="Piombo E."/>
        </authorList>
    </citation>
    <scope>NUCLEOTIDE SEQUENCE</scope>
</reference>
<dbReference type="SMART" id="SM00827">
    <property type="entry name" value="PKS_AT"/>
    <property type="match status" value="1"/>
</dbReference>